<protein>
    <recommendedName>
        <fullName evidence="3">FCP1 homology domain-containing protein</fullName>
    </recommendedName>
</protein>
<dbReference type="Gene3D" id="3.40.50.1000">
    <property type="entry name" value="HAD superfamily/HAD-like"/>
    <property type="match status" value="1"/>
</dbReference>
<dbReference type="InterPro" id="IPR050365">
    <property type="entry name" value="TIM50"/>
</dbReference>
<dbReference type="CDD" id="cd07521">
    <property type="entry name" value="HAD_FCP1-like"/>
    <property type="match status" value="1"/>
</dbReference>
<reference evidence="4 5" key="1">
    <citation type="journal article" date="2019" name="Sci. Rep.">
        <title>Comparative genomics of chytrid fungi reveal insights into the obligate biotrophic and pathogenic lifestyle of Synchytrium endobioticum.</title>
        <authorList>
            <person name="van de Vossenberg B.T.L.H."/>
            <person name="Warris S."/>
            <person name="Nguyen H.D.T."/>
            <person name="van Gent-Pelzer M.P.E."/>
            <person name="Joly D.L."/>
            <person name="van de Geest H.C."/>
            <person name="Bonants P.J.M."/>
            <person name="Smith D.S."/>
            <person name="Levesque C.A."/>
            <person name="van der Lee T.A.J."/>
        </authorList>
    </citation>
    <scope>NUCLEOTIDE SEQUENCE [LARGE SCALE GENOMIC DNA]</scope>
    <source>
        <strain evidence="4 5">CBS 675.73</strain>
    </source>
</reference>
<dbReference type="SUPFAM" id="SSF56784">
    <property type="entry name" value="HAD-like"/>
    <property type="match status" value="1"/>
</dbReference>
<feature type="coiled-coil region" evidence="1">
    <location>
        <begin position="11"/>
        <end position="38"/>
    </location>
</feature>
<evidence type="ECO:0000256" key="2">
    <source>
        <dbReference type="SAM" id="MobiDB-lite"/>
    </source>
</evidence>
<organism evidence="4 5">
    <name type="scientific">Chytriomyces confervae</name>
    <dbReference type="NCBI Taxonomy" id="246404"/>
    <lineage>
        <taxon>Eukaryota</taxon>
        <taxon>Fungi</taxon>
        <taxon>Fungi incertae sedis</taxon>
        <taxon>Chytridiomycota</taxon>
        <taxon>Chytridiomycota incertae sedis</taxon>
        <taxon>Chytridiomycetes</taxon>
        <taxon>Chytridiales</taxon>
        <taxon>Chytriomycetaceae</taxon>
        <taxon>Chytriomyces</taxon>
    </lineage>
</organism>
<dbReference type="GO" id="GO:0016791">
    <property type="term" value="F:phosphatase activity"/>
    <property type="evidence" value="ECO:0007669"/>
    <property type="project" value="InterPro"/>
</dbReference>
<keyword evidence="1" id="KW-0175">Coiled coil</keyword>
<feature type="region of interest" description="Disordered" evidence="2">
    <location>
        <begin position="65"/>
        <end position="91"/>
    </location>
</feature>
<proteinExistence type="predicted"/>
<evidence type="ECO:0000256" key="1">
    <source>
        <dbReference type="SAM" id="Coils"/>
    </source>
</evidence>
<dbReference type="InterPro" id="IPR011948">
    <property type="entry name" value="Dullard_phosphatase"/>
</dbReference>
<gene>
    <name evidence="4" type="ORF">CcCBS67573_g02512</name>
</gene>
<evidence type="ECO:0000313" key="5">
    <source>
        <dbReference type="Proteomes" id="UP000320333"/>
    </source>
</evidence>
<dbReference type="NCBIfam" id="TIGR02251">
    <property type="entry name" value="HIF-SF_euk"/>
    <property type="match status" value="1"/>
</dbReference>
<accession>A0A507FIE8</accession>
<sequence length="362" mass="39819">MSPSDPSSTPATTSDDAVTQLEEQLDKLELESDAVENVMTQAVPVPAAKAASVKARQSMAKRLARINANSNSSSSAATSSKSKSASSDESSSIVTQLRAMWRGCCGSPSVHAKDDSFATMTDLKNGDAVVTTSRDISLPAVMTTDAVAHETKNAEQVVPVSRDRDITIPMEATTQYVLPPLHPSDAGKKCLVLDLDETLVHSTFKPIPNADFIIPINIEGQYHNVYVLKRPHVDKFLQVLGKQFEVVIFTASMSNYANPVLDLLDTTKVVKHRLFREHCVFHETKYVKDLSVLGRPLESTMILDNAPESYMFQKSNGVPCQSWFKDMDDDELDELIPFFEGLKTVEDVRTVLGMDDDDMMEA</sequence>
<dbReference type="PROSITE" id="PS50969">
    <property type="entry name" value="FCP1"/>
    <property type="match status" value="1"/>
</dbReference>
<keyword evidence="5" id="KW-1185">Reference proteome</keyword>
<feature type="compositionally biased region" description="Low complexity" evidence="2">
    <location>
        <begin position="67"/>
        <end position="91"/>
    </location>
</feature>
<dbReference type="InterPro" id="IPR004274">
    <property type="entry name" value="FCP1_dom"/>
</dbReference>
<dbReference type="STRING" id="246404.A0A507FIE8"/>
<evidence type="ECO:0000259" key="3">
    <source>
        <dbReference type="PROSITE" id="PS50969"/>
    </source>
</evidence>
<name>A0A507FIE8_9FUNG</name>
<dbReference type="Pfam" id="PF03031">
    <property type="entry name" value="NIF"/>
    <property type="match status" value="1"/>
</dbReference>
<dbReference type="FunFam" id="3.40.50.1000:FF:000093">
    <property type="entry name" value="NLI interacting factor-like phosphatase family protein"/>
    <property type="match status" value="1"/>
</dbReference>
<dbReference type="EMBL" id="QEAP01000054">
    <property type="protein sequence ID" value="TPX76211.1"/>
    <property type="molecule type" value="Genomic_DNA"/>
</dbReference>
<comment type="caution">
    <text evidence="4">The sequence shown here is derived from an EMBL/GenBank/DDBJ whole genome shotgun (WGS) entry which is preliminary data.</text>
</comment>
<dbReference type="PANTHER" id="PTHR12210">
    <property type="entry name" value="DULLARD PROTEIN PHOSPHATASE"/>
    <property type="match status" value="1"/>
</dbReference>
<dbReference type="Proteomes" id="UP000320333">
    <property type="component" value="Unassembled WGS sequence"/>
</dbReference>
<evidence type="ECO:0000313" key="4">
    <source>
        <dbReference type="EMBL" id="TPX76211.1"/>
    </source>
</evidence>
<dbReference type="OrthoDB" id="277011at2759"/>
<dbReference type="AlphaFoldDB" id="A0A507FIE8"/>
<dbReference type="InterPro" id="IPR036412">
    <property type="entry name" value="HAD-like_sf"/>
</dbReference>
<feature type="domain" description="FCP1 homology" evidence="3">
    <location>
        <begin position="184"/>
        <end position="342"/>
    </location>
</feature>
<dbReference type="SMART" id="SM00577">
    <property type="entry name" value="CPDc"/>
    <property type="match status" value="1"/>
</dbReference>
<dbReference type="InterPro" id="IPR023214">
    <property type="entry name" value="HAD_sf"/>
</dbReference>